<evidence type="ECO:0000313" key="2">
    <source>
        <dbReference type="EMBL" id="GMM48036.1"/>
    </source>
</evidence>
<evidence type="ECO:0000313" key="3">
    <source>
        <dbReference type="Proteomes" id="UP001378960"/>
    </source>
</evidence>
<name>A0AAV5R9T6_PICKL</name>
<organism evidence="2 3">
    <name type="scientific">Pichia kluyveri</name>
    <name type="common">Yeast</name>
    <dbReference type="NCBI Taxonomy" id="36015"/>
    <lineage>
        <taxon>Eukaryota</taxon>
        <taxon>Fungi</taxon>
        <taxon>Dikarya</taxon>
        <taxon>Ascomycota</taxon>
        <taxon>Saccharomycotina</taxon>
        <taxon>Pichiomycetes</taxon>
        <taxon>Pichiales</taxon>
        <taxon>Pichiaceae</taxon>
        <taxon>Pichia</taxon>
    </lineage>
</organism>
<proteinExistence type="predicted"/>
<protein>
    <submittedName>
        <fullName evidence="2">Uncharacterized protein</fullName>
    </submittedName>
</protein>
<feature type="compositionally biased region" description="Polar residues" evidence="1">
    <location>
        <begin position="60"/>
        <end position="84"/>
    </location>
</feature>
<evidence type="ECO:0000256" key="1">
    <source>
        <dbReference type="SAM" id="MobiDB-lite"/>
    </source>
</evidence>
<accession>A0AAV5R9T6</accession>
<reference evidence="2 3" key="1">
    <citation type="journal article" date="2023" name="Elife">
        <title>Identification of key yeast species and microbe-microbe interactions impacting larval growth of Drosophila in the wild.</title>
        <authorList>
            <person name="Mure A."/>
            <person name="Sugiura Y."/>
            <person name="Maeda R."/>
            <person name="Honda K."/>
            <person name="Sakurai N."/>
            <person name="Takahashi Y."/>
            <person name="Watada M."/>
            <person name="Katoh T."/>
            <person name="Gotoh A."/>
            <person name="Gotoh Y."/>
            <person name="Taniguchi I."/>
            <person name="Nakamura K."/>
            <person name="Hayashi T."/>
            <person name="Katayama T."/>
            <person name="Uemura T."/>
            <person name="Hattori Y."/>
        </authorList>
    </citation>
    <scope>NUCLEOTIDE SEQUENCE [LARGE SCALE GENOMIC DNA]</scope>
    <source>
        <strain evidence="2 3">PK-24</strain>
    </source>
</reference>
<keyword evidence="3" id="KW-1185">Reference proteome</keyword>
<gene>
    <name evidence="2" type="ORF">DAPK24_046340</name>
</gene>
<dbReference type="EMBL" id="BTGB01000009">
    <property type="protein sequence ID" value="GMM48036.1"/>
    <property type="molecule type" value="Genomic_DNA"/>
</dbReference>
<sequence length="111" mass="12126">MSPISILSLNLAAKNMIKLQSKTTKSFISYTTQLRSAHNEQTYYASQSALYNQPLKTQVSNNAGGQIESSEMTFVKNSHNSHTSTSDEDDADFVPSVSSEDKVSGHGHSKI</sequence>
<comment type="caution">
    <text evidence="2">The sequence shown here is derived from an EMBL/GenBank/DDBJ whole genome shotgun (WGS) entry which is preliminary data.</text>
</comment>
<dbReference type="AlphaFoldDB" id="A0AAV5R9T6"/>
<feature type="region of interest" description="Disordered" evidence="1">
    <location>
        <begin position="60"/>
        <end position="111"/>
    </location>
</feature>
<dbReference type="Proteomes" id="UP001378960">
    <property type="component" value="Unassembled WGS sequence"/>
</dbReference>